<keyword evidence="3 11" id="KW-0813">Transport</keyword>
<dbReference type="GO" id="GO:0045271">
    <property type="term" value="C:respiratory chain complex I"/>
    <property type="evidence" value="ECO:0007669"/>
    <property type="project" value="UniProtKB-UniRule"/>
</dbReference>
<keyword evidence="7 11" id="KW-0249">Electron transport</keyword>
<keyword evidence="15" id="KW-1185">Reference proteome</keyword>
<feature type="transmembrane region" description="Helical" evidence="11">
    <location>
        <begin position="47"/>
        <end position="65"/>
    </location>
</feature>
<reference evidence="14 15" key="1">
    <citation type="submission" date="2023-10" db="EMBL/GenBank/DDBJ databases">
        <authorList>
            <person name="Maclean D."/>
            <person name="Macfadyen A."/>
        </authorList>
    </citation>
    <scope>NUCLEOTIDE SEQUENCE [LARGE SCALE GENOMIC DNA]</scope>
</reference>
<keyword evidence="4 11" id="KW-0679">Respiratory chain</keyword>
<keyword evidence="10 11" id="KW-0472">Membrane</keyword>
<keyword evidence="9 11" id="KW-0496">Mitochondrion</keyword>
<evidence type="ECO:0000256" key="4">
    <source>
        <dbReference type="ARBA" id="ARBA00022660"/>
    </source>
</evidence>
<evidence type="ECO:0000256" key="1">
    <source>
        <dbReference type="ARBA" id="ARBA00004298"/>
    </source>
</evidence>
<dbReference type="GO" id="GO:0005743">
    <property type="term" value="C:mitochondrial inner membrane"/>
    <property type="evidence" value="ECO:0007669"/>
    <property type="project" value="UniProtKB-SubCell"/>
</dbReference>
<evidence type="ECO:0000256" key="10">
    <source>
        <dbReference type="ARBA" id="ARBA00023136"/>
    </source>
</evidence>
<dbReference type="AlphaFoldDB" id="A0AAV1IMA9"/>
<accession>A0AAV1IMA9</accession>
<evidence type="ECO:0000256" key="7">
    <source>
        <dbReference type="ARBA" id="ARBA00022982"/>
    </source>
</evidence>
<comment type="function">
    <text evidence="11">Complex I functions in the transfer of electrons from NADH to the respiratory chain. Accessory subunit of the mitochondrial membrane respiratory chain NADH dehydrogenase (Complex I), that is believed not to be involved in catalysis.</text>
</comment>
<evidence type="ECO:0000256" key="12">
    <source>
        <dbReference type="SAM" id="Coils"/>
    </source>
</evidence>
<comment type="caution">
    <text evidence="14">The sequence shown here is derived from an EMBL/GenBank/DDBJ whole genome shotgun (WGS) entry which is preliminary data.</text>
</comment>
<name>A0AAV1IMA9_9CHLO</name>
<comment type="similarity">
    <text evidence="2 11">Belongs to the complex I NDUFA13 subunit family.</text>
</comment>
<keyword evidence="12" id="KW-0175">Coiled coil</keyword>
<gene>
    <name evidence="14" type="ORF">CVIRNUC_010339</name>
</gene>
<sequence length="142" mass="15851">MTETLRRGYPGMKSIKDMPVVQDGPPPGGFPSIRYARRLPSTGPTGFTLFAVGTAVMAFGFYRVGEHNKHGRVLKAEKLAARETIYPILQAEEDRRFVQAKLRALENEAKIMKDVPGWKVGEPVYLTKRWIPPAQPVGAWGE</sequence>
<evidence type="ECO:0000256" key="13">
    <source>
        <dbReference type="SAM" id="MobiDB-lite"/>
    </source>
</evidence>
<keyword evidence="6 11" id="KW-0999">Mitochondrion inner membrane</keyword>
<dbReference type="Pfam" id="PF06212">
    <property type="entry name" value="GRIM-19"/>
    <property type="match status" value="1"/>
</dbReference>
<evidence type="ECO:0000313" key="15">
    <source>
        <dbReference type="Proteomes" id="UP001314263"/>
    </source>
</evidence>
<keyword evidence="5 11" id="KW-0812">Transmembrane</keyword>
<keyword evidence="8 11" id="KW-1133">Transmembrane helix</keyword>
<evidence type="ECO:0000256" key="6">
    <source>
        <dbReference type="ARBA" id="ARBA00022792"/>
    </source>
</evidence>
<evidence type="ECO:0000256" key="9">
    <source>
        <dbReference type="ARBA" id="ARBA00023128"/>
    </source>
</evidence>
<comment type="subcellular location">
    <subcellularLocation>
        <location evidence="1 11">Mitochondrion inner membrane</location>
        <topology evidence="1 11">Single-pass membrane protein</topology>
        <orientation evidence="1 11">Matrix side</orientation>
    </subcellularLocation>
</comment>
<evidence type="ECO:0000256" key="11">
    <source>
        <dbReference type="RuleBase" id="RU368034"/>
    </source>
</evidence>
<dbReference type="PANTHER" id="PTHR12966">
    <property type="entry name" value="NADH DEHYDROGENASE UBIQUINONE 1 ALPHA SUBCOMPLEX SUBUNIT 13"/>
    <property type="match status" value="1"/>
</dbReference>
<feature type="region of interest" description="Disordered" evidence="13">
    <location>
        <begin position="1"/>
        <end position="23"/>
    </location>
</feature>
<dbReference type="PANTHER" id="PTHR12966:SF0">
    <property type="entry name" value="NADH DEHYDROGENASE [UBIQUINONE] 1 ALPHA SUBCOMPLEX SUBUNIT 13"/>
    <property type="match status" value="1"/>
</dbReference>
<proteinExistence type="inferred from homology"/>
<evidence type="ECO:0000256" key="5">
    <source>
        <dbReference type="ARBA" id="ARBA00022692"/>
    </source>
</evidence>
<protein>
    <recommendedName>
        <fullName evidence="11">NADH dehydrogenase [ubiquinone] 1 alpha subcomplex subunit 13</fullName>
    </recommendedName>
</protein>
<evidence type="ECO:0000256" key="2">
    <source>
        <dbReference type="ARBA" id="ARBA00007312"/>
    </source>
</evidence>
<evidence type="ECO:0000256" key="3">
    <source>
        <dbReference type="ARBA" id="ARBA00022448"/>
    </source>
</evidence>
<evidence type="ECO:0000313" key="14">
    <source>
        <dbReference type="EMBL" id="CAK0787123.1"/>
    </source>
</evidence>
<feature type="coiled-coil region" evidence="12">
    <location>
        <begin position="88"/>
        <end position="115"/>
    </location>
</feature>
<dbReference type="EMBL" id="CAUYUE010000016">
    <property type="protein sequence ID" value="CAK0787123.1"/>
    <property type="molecule type" value="Genomic_DNA"/>
</dbReference>
<dbReference type="InterPro" id="IPR009346">
    <property type="entry name" value="GRIM-19"/>
</dbReference>
<evidence type="ECO:0000256" key="8">
    <source>
        <dbReference type="ARBA" id="ARBA00022989"/>
    </source>
</evidence>
<organism evidence="14 15">
    <name type="scientific">Coccomyxa viridis</name>
    <dbReference type="NCBI Taxonomy" id="1274662"/>
    <lineage>
        <taxon>Eukaryota</taxon>
        <taxon>Viridiplantae</taxon>
        <taxon>Chlorophyta</taxon>
        <taxon>core chlorophytes</taxon>
        <taxon>Trebouxiophyceae</taxon>
        <taxon>Trebouxiophyceae incertae sedis</taxon>
        <taxon>Coccomyxaceae</taxon>
        <taxon>Coccomyxa</taxon>
    </lineage>
</organism>
<dbReference type="Proteomes" id="UP001314263">
    <property type="component" value="Unassembled WGS sequence"/>
</dbReference>